<feature type="domain" description="Alpha box" evidence="7">
    <location>
        <begin position="66"/>
        <end position="121"/>
    </location>
</feature>
<evidence type="ECO:0000256" key="6">
    <source>
        <dbReference type="SAM" id="MobiDB-lite"/>
    </source>
</evidence>
<dbReference type="GO" id="GO:0005634">
    <property type="term" value="C:nucleus"/>
    <property type="evidence" value="ECO:0007669"/>
    <property type="project" value="UniProtKB-SubCell"/>
</dbReference>
<evidence type="ECO:0000256" key="4">
    <source>
        <dbReference type="ARBA" id="ARBA00023242"/>
    </source>
</evidence>
<feature type="compositionally biased region" description="Polar residues" evidence="6">
    <location>
        <begin position="45"/>
        <end position="58"/>
    </location>
</feature>
<name>A0A4S3JE03_9EURO</name>
<dbReference type="GO" id="GO:0008301">
    <property type="term" value="F:DNA binding, bending"/>
    <property type="evidence" value="ECO:0007669"/>
    <property type="project" value="InterPro"/>
</dbReference>
<keyword evidence="2 5" id="KW-0238">DNA-binding</keyword>
<keyword evidence="4 5" id="KW-0539">Nucleus</keyword>
<proteinExistence type="inferred from homology"/>
<dbReference type="AlphaFoldDB" id="A0A4S3JE03"/>
<keyword evidence="3 5" id="KW-0804">Transcription</keyword>
<comment type="subcellular location">
    <subcellularLocation>
        <location evidence="5">Nucleus</location>
    </subcellularLocation>
</comment>
<dbReference type="Pfam" id="PF04769">
    <property type="entry name" value="MATalpha_HMGbox"/>
    <property type="match status" value="1"/>
</dbReference>
<dbReference type="STRING" id="1220188.A0A4S3JE03"/>
<evidence type="ECO:0000256" key="3">
    <source>
        <dbReference type="ARBA" id="ARBA00023163"/>
    </source>
</evidence>
<comment type="caution">
    <text evidence="8">The sequence shown here is derived from an EMBL/GenBank/DDBJ whole genome shotgun (WGS) entry which is preliminary data.</text>
</comment>
<comment type="similarity">
    <text evidence="5">Belongs to the MATALPHA1 family.</text>
</comment>
<reference evidence="8 9" key="1">
    <citation type="submission" date="2019-03" db="EMBL/GenBank/DDBJ databases">
        <title>The genome sequence of a newly discovered highly antifungal drug resistant Aspergillus species, Aspergillus tanneri NIH 1004.</title>
        <authorList>
            <person name="Mounaud S."/>
            <person name="Singh I."/>
            <person name="Joardar V."/>
            <person name="Pakala S."/>
            <person name="Pakala S."/>
            <person name="Venepally P."/>
            <person name="Hoover J."/>
            <person name="Nierman W."/>
            <person name="Chung J."/>
            <person name="Losada L."/>
        </authorList>
    </citation>
    <scope>NUCLEOTIDE SEQUENCE [LARGE SCALE GENOMIC DNA]</scope>
    <source>
        <strain evidence="8 9">NIH1004</strain>
    </source>
</reference>
<organism evidence="8 9">
    <name type="scientific">Aspergillus tanneri</name>
    <dbReference type="NCBI Taxonomy" id="1220188"/>
    <lineage>
        <taxon>Eukaryota</taxon>
        <taxon>Fungi</taxon>
        <taxon>Dikarya</taxon>
        <taxon>Ascomycota</taxon>
        <taxon>Pezizomycotina</taxon>
        <taxon>Eurotiomycetes</taxon>
        <taxon>Eurotiomycetidae</taxon>
        <taxon>Eurotiales</taxon>
        <taxon>Aspergillaceae</taxon>
        <taxon>Aspergillus</taxon>
        <taxon>Aspergillus subgen. Circumdati</taxon>
    </lineage>
</organism>
<dbReference type="EMBL" id="SOSA01000270">
    <property type="protein sequence ID" value="THC93352.1"/>
    <property type="molecule type" value="Genomic_DNA"/>
</dbReference>
<evidence type="ECO:0000256" key="2">
    <source>
        <dbReference type="ARBA" id="ARBA00023125"/>
    </source>
</evidence>
<evidence type="ECO:0000256" key="5">
    <source>
        <dbReference type="RuleBase" id="RU003516"/>
    </source>
</evidence>
<evidence type="ECO:0000313" key="8">
    <source>
        <dbReference type="EMBL" id="THC93352.1"/>
    </source>
</evidence>
<evidence type="ECO:0000256" key="1">
    <source>
        <dbReference type="ARBA" id="ARBA00023015"/>
    </source>
</evidence>
<keyword evidence="1 5" id="KW-0805">Transcription regulation</keyword>
<feature type="region of interest" description="Disordered" evidence="6">
    <location>
        <begin position="45"/>
        <end position="65"/>
    </location>
</feature>
<sequence length="353" mass="39688">MPPKRLEELLKYLQDAKTQENNQPLQYNKNTHTRLVVDQDNNYHTAISTGENPRSQSSRGKHLHKGKRRPLNSFIAFRSYYSVIFPELTQKAKSGILRFLWQNDPFKAKWAILAKAYSIIRDDHDTDVALETFLALNSGFIGLLTPDCYLKAMGWQLTVDDQQQYTMARVSLTTTNEADTSTNYSVDDIVNNCYATGYVSEQKRKNKRPRSGNTPVMAFAAQPTLAAHENNHLQVLGNNLIVAEDISQTTSMELATPEQLKDVPTPNRSDLSTVVGETSHSNAAVPSVYKSPAEQGLATGNIFNFGCENLEIPVFNENTLFSYEPSIQAPMVQYDPLFIDPFEVFEFGHLVNA</sequence>
<dbReference type="GO" id="GO:0045895">
    <property type="term" value="P:positive regulation of mating-type specific transcription, DNA-templated"/>
    <property type="evidence" value="ECO:0007669"/>
    <property type="project" value="InterPro"/>
</dbReference>
<dbReference type="Proteomes" id="UP000308092">
    <property type="component" value="Unassembled WGS sequence"/>
</dbReference>
<evidence type="ECO:0000313" key="9">
    <source>
        <dbReference type="Proteomes" id="UP000308092"/>
    </source>
</evidence>
<gene>
    <name evidence="8" type="ORF">EYZ11_007178</name>
</gene>
<accession>A0A4S3JE03</accession>
<dbReference type="InterPro" id="IPR006856">
    <property type="entry name" value="MATalpha_HMGbox"/>
</dbReference>
<dbReference type="VEuPathDB" id="FungiDB:EYZ11_007178"/>
<keyword evidence="9" id="KW-1185">Reference proteome</keyword>
<dbReference type="PROSITE" id="PS51325">
    <property type="entry name" value="ALPHA_BOX"/>
    <property type="match status" value="1"/>
</dbReference>
<evidence type="ECO:0000259" key="7">
    <source>
        <dbReference type="PROSITE" id="PS51325"/>
    </source>
</evidence>
<protein>
    <recommendedName>
        <fullName evidence="7">Alpha box domain-containing protein</fullName>
    </recommendedName>
</protein>